<feature type="transmembrane region" description="Helical" evidence="1">
    <location>
        <begin position="39"/>
        <end position="56"/>
    </location>
</feature>
<sequence>MLVWAGMALVPFSAGDPVVRDYFRFISHLNINLRHLEAGVWLLLLVALGFGLRRFLRRARLMELQLGLITMLSVLALTLTPNGISPVNHRYLYLGVVSLVPLAGFMLVLRLRKVPRVTGLVTVALLAAVLLNGAASVGGLRGARTGDESTRRIVRAVSAAGVDKGYANYWSASQITWSWRRAAVAVPLVCEHIDGSTPRLARCDWLINRVDLDRPATRTFLVVETERDDRGHDLGCLGGARLPTPYQVVRVDRWTEIRFYNSDIGAGLPLFRLGD</sequence>
<feature type="transmembrane region" description="Helical" evidence="1">
    <location>
        <begin position="91"/>
        <end position="109"/>
    </location>
</feature>
<keyword evidence="1" id="KW-1133">Transmembrane helix</keyword>
<feature type="transmembrane region" description="Helical" evidence="1">
    <location>
        <begin position="121"/>
        <end position="140"/>
    </location>
</feature>
<keyword evidence="1" id="KW-0472">Membrane</keyword>
<comment type="caution">
    <text evidence="2">The sequence shown here is derived from an EMBL/GenBank/DDBJ whole genome shotgun (WGS) entry which is preliminary data.</text>
</comment>
<dbReference type="RefSeq" id="WP_094362759.1">
    <property type="nucleotide sequence ID" value="NZ_NMVQ01000003.1"/>
</dbReference>
<feature type="transmembrane region" description="Helical" evidence="1">
    <location>
        <begin position="68"/>
        <end position="85"/>
    </location>
</feature>
<name>A0A255H9W1_9ACTN</name>
<evidence type="ECO:0000313" key="3">
    <source>
        <dbReference type="Proteomes" id="UP000216311"/>
    </source>
</evidence>
<dbReference type="AlphaFoldDB" id="A0A255H9W1"/>
<keyword evidence="1" id="KW-0812">Transmembrane</keyword>
<organism evidence="2 3">
    <name type="scientific">Enemella dayhoffiae</name>
    <dbReference type="NCBI Taxonomy" id="2016507"/>
    <lineage>
        <taxon>Bacteria</taxon>
        <taxon>Bacillati</taxon>
        <taxon>Actinomycetota</taxon>
        <taxon>Actinomycetes</taxon>
        <taxon>Propionibacteriales</taxon>
        <taxon>Propionibacteriaceae</taxon>
        <taxon>Enemella</taxon>
    </lineage>
</organism>
<proteinExistence type="predicted"/>
<evidence type="ECO:0000256" key="1">
    <source>
        <dbReference type="SAM" id="Phobius"/>
    </source>
</evidence>
<protein>
    <submittedName>
        <fullName evidence="2">Uncharacterized protein</fullName>
    </submittedName>
</protein>
<accession>A0A255H9W1</accession>
<keyword evidence="3" id="KW-1185">Reference proteome</keyword>
<dbReference type="Proteomes" id="UP000216311">
    <property type="component" value="Unassembled WGS sequence"/>
</dbReference>
<evidence type="ECO:0000313" key="2">
    <source>
        <dbReference type="EMBL" id="OYO24451.1"/>
    </source>
</evidence>
<dbReference type="EMBL" id="NMVQ01000003">
    <property type="protein sequence ID" value="OYO24451.1"/>
    <property type="molecule type" value="Genomic_DNA"/>
</dbReference>
<reference evidence="2 3" key="1">
    <citation type="submission" date="2017-07" db="EMBL/GenBank/DDBJ databases">
        <title>Draft whole genome sequences of clinical Proprionibacteriaceae strains.</title>
        <authorList>
            <person name="Bernier A.-M."/>
            <person name="Bernard K."/>
            <person name="Domingo M.-C."/>
        </authorList>
    </citation>
    <scope>NUCLEOTIDE SEQUENCE [LARGE SCALE GENOMIC DNA]</scope>
    <source>
        <strain evidence="2 3">NML 130396</strain>
    </source>
</reference>
<gene>
    <name evidence="2" type="ORF">CGZ93_03410</name>
</gene>